<protein>
    <submittedName>
        <fullName evidence="8">Multisubunit sodium/proton antiporter, MrpC subunit (TC 2.A.63.1)</fullName>
    </submittedName>
</protein>
<keyword evidence="5 7" id="KW-1133">Transmembrane helix</keyword>
<proteinExistence type="inferred from homology"/>
<sequence>MISILTGFLFATGLYLLLHKSFMKLIAGVILFGNACNMFLLIAGGLTRNHPAFVSKSADAVAVDSMADPVPQAFILTAIVIGLGVQAFVIVLLKRIYQTSRTNNLDELTSTDRV</sequence>
<feature type="transmembrane region" description="Helical" evidence="7">
    <location>
        <begin position="73"/>
        <end position="93"/>
    </location>
</feature>
<dbReference type="Gene3D" id="1.10.287.3510">
    <property type="match status" value="1"/>
</dbReference>
<dbReference type="EMBL" id="FOAF01000002">
    <property type="protein sequence ID" value="SEL39478.1"/>
    <property type="molecule type" value="Genomic_DNA"/>
</dbReference>
<accession>A0A1H7PVH9</accession>
<gene>
    <name evidence="8" type="ORF">SAMN05661044_02365</name>
</gene>
<dbReference type="STRING" id="407022.SAMN05661044_02365"/>
<dbReference type="GO" id="GO:0005886">
    <property type="term" value="C:plasma membrane"/>
    <property type="evidence" value="ECO:0007669"/>
    <property type="project" value="UniProtKB-SubCell"/>
</dbReference>
<evidence type="ECO:0000256" key="6">
    <source>
        <dbReference type="ARBA" id="ARBA00023136"/>
    </source>
</evidence>
<dbReference type="Pfam" id="PF00420">
    <property type="entry name" value="Oxidored_q2"/>
    <property type="match status" value="1"/>
</dbReference>
<dbReference type="AlphaFoldDB" id="A0A1H7PVH9"/>
<dbReference type="Proteomes" id="UP000199421">
    <property type="component" value="Unassembled WGS sequence"/>
</dbReference>
<dbReference type="PANTHER" id="PTHR34583:SF2">
    <property type="entry name" value="ANTIPORTER SUBUNIT MNHC2-RELATED"/>
    <property type="match status" value="1"/>
</dbReference>
<dbReference type="InterPro" id="IPR050601">
    <property type="entry name" value="CPA3_antiporter_subunitC"/>
</dbReference>
<reference evidence="9" key="1">
    <citation type="submission" date="2016-10" db="EMBL/GenBank/DDBJ databases">
        <authorList>
            <person name="Varghese N."/>
            <person name="Submissions S."/>
        </authorList>
    </citation>
    <scope>NUCLEOTIDE SEQUENCE [LARGE SCALE GENOMIC DNA]</scope>
    <source>
        <strain evidence="9">DSM 18733</strain>
    </source>
</reference>
<evidence type="ECO:0000256" key="4">
    <source>
        <dbReference type="ARBA" id="ARBA00022692"/>
    </source>
</evidence>
<dbReference type="InterPro" id="IPR039428">
    <property type="entry name" value="NUOK/Mnh_C1-like"/>
</dbReference>
<evidence type="ECO:0000313" key="9">
    <source>
        <dbReference type="Proteomes" id="UP000199421"/>
    </source>
</evidence>
<keyword evidence="3" id="KW-1003">Cell membrane</keyword>
<evidence type="ECO:0000256" key="3">
    <source>
        <dbReference type="ARBA" id="ARBA00022475"/>
    </source>
</evidence>
<keyword evidence="6 7" id="KW-0472">Membrane</keyword>
<feature type="transmembrane region" description="Helical" evidence="7">
    <location>
        <begin position="25"/>
        <end position="46"/>
    </location>
</feature>
<keyword evidence="4 7" id="KW-0812">Transmembrane</keyword>
<name>A0A1H7PVH9_OLID1</name>
<dbReference type="PANTHER" id="PTHR34583">
    <property type="entry name" value="ANTIPORTER SUBUNIT MNHC2-RELATED"/>
    <property type="match status" value="1"/>
</dbReference>
<evidence type="ECO:0000256" key="5">
    <source>
        <dbReference type="ARBA" id="ARBA00022989"/>
    </source>
</evidence>
<keyword evidence="9" id="KW-1185">Reference proteome</keyword>
<organism evidence="8 9">
    <name type="scientific">Olivibacter domesticus</name>
    <name type="common">Pseudosphingobacterium domesticum</name>
    <dbReference type="NCBI Taxonomy" id="407022"/>
    <lineage>
        <taxon>Bacteria</taxon>
        <taxon>Pseudomonadati</taxon>
        <taxon>Bacteroidota</taxon>
        <taxon>Sphingobacteriia</taxon>
        <taxon>Sphingobacteriales</taxon>
        <taxon>Sphingobacteriaceae</taxon>
        <taxon>Olivibacter</taxon>
    </lineage>
</organism>
<evidence type="ECO:0000256" key="1">
    <source>
        <dbReference type="ARBA" id="ARBA00004651"/>
    </source>
</evidence>
<evidence type="ECO:0000313" key="8">
    <source>
        <dbReference type="EMBL" id="SEL39478.1"/>
    </source>
</evidence>
<comment type="subcellular location">
    <subcellularLocation>
        <location evidence="1">Cell membrane</location>
        <topology evidence="1">Multi-pass membrane protein</topology>
    </subcellularLocation>
</comment>
<evidence type="ECO:0000256" key="2">
    <source>
        <dbReference type="ARBA" id="ARBA00010388"/>
    </source>
</evidence>
<evidence type="ECO:0000256" key="7">
    <source>
        <dbReference type="SAM" id="Phobius"/>
    </source>
</evidence>
<comment type="similarity">
    <text evidence="2">Belongs to the CPA3 antiporters (TC 2.A.63) subunit C family.</text>
</comment>